<evidence type="ECO:0000313" key="1">
    <source>
        <dbReference type="EMBL" id="QBM88553.1"/>
    </source>
</evidence>
<keyword evidence="2" id="KW-1185">Reference proteome</keyword>
<reference evidence="2" key="1">
    <citation type="submission" date="2019-03" db="EMBL/GenBank/DDBJ databases">
        <title>Snf2 controls pulcherriminic acid biosynthesis and connects pigmentation and antifungal activity of the yeast Metschnikowia pulcherrima.</title>
        <authorList>
            <person name="Gore-Lloyd D."/>
            <person name="Sumann I."/>
            <person name="Brachmann A.O."/>
            <person name="Schneeberger K."/>
            <person name="Ortiz-Merino R.A."/>
            <person name="Moreno-Beltran M."/>
            <person name="Schlaefli M."/>
            <person name="Kirner P."/>
            <person name="Santos Kron A."/>
            <person name="Wolfe K.H."/>
            <person name="Piel J."/>
            <person name="Ahrens C.H."/>
            <person name="Henk D."/>
            <person name="Freimoser F.M."/>
        </authorList>
    </citation>
    <scope>NUCLEOTIDE SEQUENCE [LARGE SCALE GENOMIC DNA]</scope>
    <source>
        <strain evidence="2">APC 1.2</strain>
    </source>
</reference>
<name>A0A4V1AEA7_9ASCO</name>
<gene>
    <name evidence="1" type="ORF">METSCH_C05240</name>
</gene>
<evidence type="ECO:0000313" key="2">
    <source>
        <dbReference type="Proteomes" id="UP000292447"/>
    </source>
</evidence>
<dbReference type="Proteomes" id="UP000292447">
    <property type="component" value="Chromosome III"/>
</dbReference>
<proteinExistence type="predicted"/>
<dbReference type="EMBL" id="CP034458">
    <property type="protein sequence ID" value="QBM88553.1"/>
    <property type="molecule type" value="Genomic_DNA"/>
</dbReference>
<accession>A0A4V1AEA7</accession>
<dbReference type="AlphaFoldDB" id="A0A4V1AEA7"/>
<protein>
    <submittedName>
        <fullName evidence="1">Uncharacterized protein</fullName>
    </submittedName>
</protein>
<organism evidence="1 2">
    <name type="scientific">Metschnikowia aff. pulcherrima</name>
    <dbReference type="NCBI Taxonomy" id="2163413"/>
    <lineage>
        <taxon>Eukaryota</taxon>
        <taxon>Fungi</taxon>
        <taxon>Dikarya</taxon>
        <taxon>Ascomycota</taxon>
        <taxon>Saccharomycotina</taxon>
        <taxon>Pichiomycetes</taxon>
        <taxon>Metschnikowiaceae</taxon>
        <taxon>Metschnikowia</taxon>
    </lineage>
</organism>
<sequence>MSNSFLNATFNDLAWVPVGVCKIPFKPTLFLFKELTASVTPCGSSLKPDTSTTSQSIGTFWSLKMACTESVISLPTPSPGINVTVYLPPYFFGNTASVEAAVASVRT</sequence>